<dbReference type="EMBL" id="LR590484">
    <property type="protein sequence ID" value="VTR35739.1"/>
    <property type="molecule type" value="Genomic_DNA"/>
</dbReference>
<dbReference type="AlphaFoldDB" id="A0A4U9UTY4"/>
<evidence type="ECO:0008006" key="4">
    <source>
        <dbReference type="Google" id="ProtNLM"/>
    </source>
</evidence>
<dbReference type="InterPro" id="IPR032342">
    <property type="entry name" value="DUF4861"/>
</dbReference>
<dbReference type="GO" id="GO:0030246">
    <property type="term" value="F:carbohydrate binding"/>
    <property type="evidence" value="ECO:0007669"/>
    <property type="project" value="InterPro"/>
</dbReference>
<dbReference type="GO" id="GO:0005975">
    <property type="term" value="P:carbohydrate metabolic process"/>
    <property type="evidence" value="ECO:0007669"/>
    <property type="project" value="InterPro"/>
</dbReference>
<dbReference type="Proteomes" id="UP000308196">
    <property type="component" value="Chromosome"/>
</dbReference>
<dbReference type="SUPFAM" id="SSF74650">
    <property type="entry name" value="Galactose mutarotase-like"/>
    <property type="match status" value="1"/>
</dbReference>
<dbReference type="KEGG" id="stha:NCTC11429_01559"/>
<accession>A0A4U9UTY4</accession>
<gene>
    <name evidence="2" type="ORF">NCTC11429_01559</name>
</gene>
<evidence type="ECO:0000313" key="2">
    <source>
        <dbReference type="EMBL" id="VTR35739.1"/>
    </source>
</evidence>
<protein>
    <recommendedName>
        <fullName evidence="4">DUF4861 domain-containing protein</fullName>
    </recommendedName>
</protein>
<dbReference type="Pfam" id="PF16153">
    <property type="entry name" value="DUF4861"/>
    <property type="match status" value="1"/>
</dbReference>
<feature type="chain" id="PRO_5020937735" description="DUF4861 domain-containing protein" evidence="1">
    <location>
        <begin position="23"/>
        <end position="377"/>
    </location>
</feature>
<evidence type="ECO:0000256" key="1">
    <source>
        <dbReference type="SAM" id="SignalP"/>
    </source>
</evidence>
<proteinExistence type="predicted"/>
<evidence type="ECO:0000313" key="3">
    <source>
        <dbReference type="Proteomes" id="UP000308196"/>
    </source>
</evidence>
<organism evidence="2 3">
    <name type="scientific">Sphingobacterium thalpophilum</name>
    <dbReference type="NCBI Taxonomy" id="259"/>
    <lineage>
        <taxon>Bacteria</taxon>
        <taxon>Pseudomonadati</taxon>
        <taxon>Bacteroidota</taxon>
        <taxon>Sphingobacteriia</taxon>
        <taxon>Sphingobacteriales</taxon>
        <taxon>Sphingobacteriaceae</taxon>
        <taxon>Sphingobacterium</taxon>
    </lineage>
</organism>
<feature type="signal peptide" evidence="1">
    <location>
        <begin position="1"/>
        <end position="22"/>
    </location>
</feature>
<reference evidence="2 3" key="1">
    <citation type="submission" date="2019-05" db="EMBL/GenBank/DDBJ databases">
        <authorList>
            <consortium name="Pathogen Informatics"/>
        </authorList>
    </citation>
    <scope>NUCLEOTIDE SEQUENCE [LARGE SCALE GENOMIC DNA]</scope>
    <source>
        <strain evidence="2 3">NCTC11429</strain>
    </source>
</reference>
<dbReference type="InterPro" id="IPR011013">
    <property type="entry name" value="Gal_mutarotase_sf_dom"/>
</dbReference>
<name>A0A4U9UTY4_9SPHI</name>
<dbReference type="STRING" id="1123265.GCA_000686625_04494"/>
<dbReference type="GO" id="GO:0003824">
    <property type="term" value="F:catalytic activity"/>
    <property type="evidence" value="ECO:0007669"/>
    <property type="project" value="InterPro"/>
</dbReference>
<keyword evidence="1" id="KW-0732">Signal</keyword>
<sequence length="377" mass="42165">MINMKKTFVLSLALGLWGIASAQNNKTITVSNPSSFTRTELISIPYATFEMHFALKENSFSIVDSENKKELAYQLEKLGKQTAQNVLVQVSLAPKSSLTFAVTGNAPTAVSSKTYARYVPERKDDFAWENDIAAFRAYGKALEGSSEDAQGFDFWAKRTNDLIIDEWYKTGDYHADHGKGLDYYSVGQTLGVGDATPFIDGQVVYHKHYRQYKVLDNGPLRSTFKLIYEPENVKDQNLQVEKTVSLDAGSQLNRISYAIKNSTASSTSVAIGLAKRKEEKPQFLNDAKSGTLAYWEPAEGDKITGTAVIVPKASYVFKDSPTQFLLTTTVENNNPLVYFAGAAFNKAGKINNFEQWQSYLRQFRDHLNQPLIIKYSK</sequence>